<comment type="caution">
    <text evidence="2">The sequence shown here is derived from an EMBL/GenBank/DDBJ whole genome shotgun (WGS) entry which is preliminary data.</text>
</comment>
<dbReference type="Gene3D" id="1.20.120.520">
    <property type="entry name" value="nmb1532 protein domain like"/>
    <property type="match status" value="1"/>
</dbReference>
<dbReference type="EMBL" id="JAQAGZ010000062">
    <property type="protein sequence ID" value="MCZ8517836.1"/>
    <property type="molecule type" value="Genomic_DNA"/>
</dbReference>
<keyword evidence="3" id="KW-1185">Reference proteome</keyword>
<gene>
    <name evidence="2" type="ORF">O9H85_37260</name>
</gene>
<dbReference type="InterPro" id="IPR012312">
    <property type="entry name" value="Hemerythrin-like"/>
</dbReference>
<evidence type="ECO:0000259" key="1">
    <source>
        <dbReference type="Pfam" id="PF01814"/>
    </source>
</evidence>
<dbReference type="RefSeq" id="WP_269886363.1">
    <property type="nucleotide sequence ID" value="NZ_JAQAGZ010000062.1"/>
</dbReference>
<name>A0ABT4QM66_9BACL</name>
<proteinExistence type="predicted"/>
<organism evidence="2 3">
    <name type="scientific">Paenibacillus gyeongsangnamensis</name>
    <dbReference type="NCBI Taxonomy" id="3388067"/>
    <lineage>
        <taxon>Bacteria</taxon>
        <taxon>Bacillati</taxon>
        <taxon>Bacillota</taxon>
        <taxon>Bacilli</taxon>
        <taxon>Bacillales</taxon>
        <taxon>Paenibacillaceae</taxon>
        <taxon>Paenibacillus</taxon>
    </lineage>
</organism>
<accession>A0ABT4QM66</accession>
<dbReference type="Proteomes" id="UP001527882">
    <property type="component" value="Unassembled WGS sequence"/>
</dbReference>
<protein>
    <submittedName>
        <fullName evidence="2">Hemerythrin domain-containing protein</fullName>
    </submittedName>
</protein>
<sequence length="158" mass="18654">MKQHLPLDPYNSIGHPLYQLNESIQRLQEEHVLLKIKLVELYGMAKAIGLNEDAINWIGVLRDLKRKATVFKRELEAHSKWEEEHMFPLITWYFGEEMDQFTLMEQEHELAKQYFNAYFEAVERNSQPVKGPEAHEMASYLLQAFTLLNHHPESVKDC</sequence>
<feature type="domain" description="Hemerythrin-like" evidence="1">
    <location>
        <begin position="24"/>
        <end position="143"/>
    </location>
</feature>
<evidence type="ECO:0000313" key="3">
    <source>
        <dbReference type="Proteomes" id="UP001527882"/>
    </source>
</evidence>
<dbReference type="Pfam" id="PF01814">
    <property type="entry name" value="Hemerythrin"/>
    <property type="match status" value="1"/>
</dbReference>
<reference evidence="2 3" key="1">
    <citation type="submission" date="2022-12" db="EMBL/GenBank/DDBJ databases">
        <title>Draft genome sequence of Paenibacillus sp. dW9.</title>
        <authorList>
            <person name="Choi E.-W."/>
            <person name="Kim D.-U."/>
        </authorList>
    </citation>
    <scope>NUCLEOTIDE SEQUENCE [LARGE SCALE GENOMIC DNA]</scope>
    <source>
        <strain evidence="3">dW9</strain>
    </source>
</reference>
<evidence type="ECO:0000313" key="2">
    <source>
        <dbReference type="EMBL" id="MCZ8517836.1"/>
    </source>
</evidence>